<proteinExistence type="predicted"/>
<dbReference type="EMBL" id="HBGJ01033185">
    <property type="protein sequence ID" value="CAD9262590.1"/>
    <property type="molecule type" value="Transcribed_RNA"/>
</dbReference>
<reference evidence="2" key="1">
    <citation type="submission" date="2021-01" db="EMBL/GenBank/DDBJ databases">
        <authorList>
            <person name="Corre E."/>
            <person name="Pelletier E."/>
            <person name="Niang G."/>
            <person name="Scheremetjew M."/>
            <person name="Finn R."/>
            <person name="Kale V."/>
            <person name="Holt S."/>
            <person name="Cochrane G."/>
            <person name="Meng A."/>
            <person name="Brown T."/>
            <person name="Cohen L."/>
        </authorList>
    </citation>
    <scope>NUCLEOTIDE SEQUENCE</scope>
    <source>
        <strain evidence="2">CCMP2877</strain>
    </source>
</reference>
<feature type="region of interest" description="Disordered" evidence="1">
    <location>
        <begin position="153"/>
        <end position="172"/>
    </location>
</feature>
<accession>A0A7S1UB34</accession>
<gene>
    <name evidence="2" type="ORF">PPAR1163_LOCUS20973</name>
</gene>
<evidence type="ECO:0000256" key="1">
    <source>
        <dbReference type="SAM" id="MobiDB-lite"/>
    </source>
</evidence>
<name>A0A7S1UB34_9STRA</name>
<dbReference type="AlphaFoldDB" id="A0A7S1UB34"/>
<evidence type="ECO:0000313" key="2">
    <source>
        <dbReference type="EMBL" id="CAD9262590.1"/>
    </source>
</evidence>
<organism evidence="2">
    <name type="scientific">Phaeomonas parva</name>
    <dbReference type="NCBI Taxonomy" id="124430"/>
    <lineage>
        <taxon>Eukaryota</taxon>
        <taxon>Sar</taxon>
        <taxon>Stramenopiles</taxon>
        <taxon>Ochrophyta</taxon>
        <taxon>Pinguiophyceae</taxon>
        <taxon>Pinguiochrysidales</taxon>
        <taxon>Pinguiochrysidaceae</taxon>
        <taxon>Phaeomonas</taxon>
    </lineage>
</organism>
<feature type="compositionally biased region" description="Low complexity" evidence="1">
    <location>
        <begin position="154"/>
        <end position="172"/>
    </location>
</feature>
<sequence length="172" mass="18857">MFIWCKDRDDDDGLDQFVRKCLETDNLAWLPIGQALRNEGTAAAEDPMEKVEVHVDKLETTVRDLNEASVRVSKKHSEMIQRDVRRISERLESFVTSINRGVTPAIAEAPAPAAPETPSTNAEMEERLGKLEQQSLATLEHLNRIFSVLEARSGAGAATTAADGGEGAPTAW</sequence>
<protein>
    <submittedName>
        <fullName evidence="2">Uncharacterized protein</fullName>
    </submittedName>
</protein>